<evidence type="ECO:0000313" key="1">
    <source>
        <dbReference type="EMBL" id="QJA72069.1"/>
    </source>
</evidence>
<reference evidence="2" key="1">
    <citation type="submission" date="2020-03" db="EMBL/GenBank/DDBJ databases">
        <title>The deep terrestrial virosphere.</title>
        <authorList>
            <person name="Holmfeldt K."/>
            <person name="Nilsson E."/>
            <person name="Simone D."/>
            <person name="Lopez-Fernandez M."/>
            <person name="Wu X."/>
            <person name="de Brujin I."/>
            <person name="Lundin D."/>
            <person name="Andersson A."/>
            <person name="Bertilsson S."/>
            <person name="Dopson M."/>
        </authorList>
    </citation>
    <scope>NUCLEOTIDE SEQUENCE</scope>
    <source>
        <strain evidence="1">MM415A02935</strain>
        <strain evidence="2">MM415B03315</strain>
    </source>
</reference>
<gene>
    <name evidence="1" type="ORF">MM415A02935_0003</name>
    <name evidence="2" type="ORF">MM415B03315_0003</name>
</gene>
<dbReference type="SUPFAM" id="SSF53300">
    <property type="entry name" value="vWA-like"/>
    <property type="match status" value="1"/>
</dbReference>
<accession>A0A6M3LB79</accession>
<dbReference type="EMBL" id="MT143000">
    <property type="protein sequence ID" value="QJA91609.1"/>
    <property type="molecule type" value="Genomic_DNA"/>
</dbReference>
<proteinExistence type="predicted"/>
<evidence type="ECO:0000313" key="2">
    <source>
        <dbReference type="EMBL" id="QJA91609.1"/>
    </source>
</evidence>
<organism evidence="2">
    <name type="scientific">viral metagenome</name>
    <dbReference type="NCBI Taxonomy" id="1070528"/>
    <lineage>
        <taxon>unclassified sequences</taxon>
        <taxon>metagenomes</taxon>
        <taxon>organismal metagenomes</taxon>
    </lineage>
</organism>
<dbReference type="Gene3D" id="3.40.50.410">
    <property type="entry name" value="von Willebrand factor, type A domain"/>
    <property type="match status" value="1"/>
</dbReference>
<protein>
    <submittedName>
        <fullName evidence="2">Putative von Willebrand domain containing protein</fullName>
    </submittedName>
</protein>
<sequence length="254" mass="27729">MPKLMTDNDTQMSVQGQGGFYFSAIRPDKLGATEYTLVSIVIDITGSVRPFADNLLTCLKTIIRACKKSPRADNLLIRTTTFNTKVYELHGFKSLADINPDDYEEFNPDGMTALYDAAENGVSSVLNYGKILAEQDFSVNGAVYIITDGDNNDGSKTSNAVKALIRKAQQNEEVESIITILVGIKDPNLTGDDWAKHITKRLTEFQVEAELTQYLDVGDATAQRLAKLANWVSQSISSQSQSLGTGSASIPLSF</sequence>
<dbReference type="AlphaFoldDB" id="A0A6M3LB79"/>
<dbReference type="InterPro" id="IPR036465">
    <property type="entry name" value="vWFA_dom_sf"/>
</dbReference>
<dbReference type="EMBL" id="MT141922">
    <property type="protein sequence ID" value="QJA72069.1"/>
    <property type="molecule type" value="Genomic_DNA"/>
</dbReference>
<name>A0A6M3LB79_9ZZZZ</name>